<gene>
    <name evidence="2" type="ORF">DEF24_00285</name>
</gene>
<evidence type="ECO:0000256" key="1">
    <source>
        <dbReference type="SAM" id="SignalP"/>
    </source>
</evidence>
<keyword evidence="1" id="KW-0732">Signal</keyword>
<name>A0A368TBW7_9ACTN</name>
<reference evidence="2 3" key="1">
    <citation type="submission" date="2018-04" db="EMBL/GenBank/DDBJ databases">
        <title>Novel actinobacteria from marine sediment.</title>
        <authorList>
            <person name="Ng Z.Y."/>
            <person name="Tan G.Y.A."/>
        </authorList>
    </citation>
    <scope>NUCLEOTIDE SEQUENCE [LARGE SCALE GENOMIC DNA]</scope>
    <source>
        <strain evidence="2 3">TPS81</strain>
    </source>
</reference>
<dbReference type="EMBL" id="QEIN01000001">
    <property type="protein sequence ID" value="RCV62654.1"/>
    <property type="molecule type" value="Genomic_DNA"/>
</dbReference>
<protein>
    <submittedName>
        <fullName evidence="2">Uncharacterized protein</fullName>
    </submittedName>
</protein>
<evidence type="ECO:0000313" key="2">
    <source>
        <dbReference type="EMBL" id="RCV62654.1"/>
    </source>
</evidence>
<dbReference type="RefSeq" id="WP_114396248.1">
    <property type="nucleotide sequence ID" value="NZ_QEIM01000006.1"/>
</dbReference>
<dbReference type="Proteomes" id="UP000253318">
    <property type="component" value="Unassembled WGS sequence"/>
</dbReference>
<proteinExistence type="predicted"/>
<sequence length="78" mass="7996">MFGTRALVAAATAAGALLAGAGPAEAVDEVRGLALLNDLDLVEDMNTNIPVCLIVPIHLGGPPPTPFRECVRSVVAEF</sequence>
<accession>A0A368TBW7</accession>
<keyword evidence="3" id="KW-1185">Reference proteome</keyword>
<dbReference type="AlphaFoldDB" id="A0A368TBW7"/>
<comment type="caution">
    <text evidence="2">The sequence shown here is derived from an EMBL/GenBank/DDBJ whole genome shotgun (WGS) entry which is preliminary data.</text>
</comment>
<evidence type="ECO:0000313" key="3">
    <source>
        <dbReference type="Proteomes" id="UP000253318"/>
    </source>
</evidence>
<feature type="signal peptide" evidence="1">
    <location>
        <begin position="1"/>
        <end position="26"/>
    </location>
</feature>
<feature type="chain" id="PRO_5016588067" evidence="1">
    <location>
        <begin position="27"/>
        <end position="78"/>
    </location>
</feature>
<organism evidence="2 3">
    <name type="scientific">Marinitenerispora sediminis</name>
    <dbReference type="NCBI Taxonomy" id="1931232"/>
    <lineage>
        <taxon>Bacteria</taxon>
        <taxon>Bacillati</taxon>
        <taxon>Actinomycetota</taxon>
        <taxon>Actinomycetes</taxon>
        <taxon>Streptosporangiales</taxon>
        <taxon>Nocardiopsidaceae</taxon>
        <taxon>Marinitenerispora</taxon>
    </lineage>
</organism>